<organism evidence="3 4">
    <name type="scientific">Bremerella alba</name>
    <dbReference type="NCBI Taxonomy" id="980252"/>
    <lineage>
        <taxon>Bacteria</taxon>
        <taxon>Pseudomonadati</taxon>
        <taxon>Planctomycetota</taxon>
        <taxon>Planctomycetia</taxon>
        <taxon>Pirellulales</taxon>
        <taxon>Pirellulaceae</taxon>
        <taxon>Bremerella</taxon>
    </lineage>
</organism>
<proteinExistence type="predicted"/>
<evidence type="ECO:0000256" key="1">
    <source>
        <dbReference type="ARBA" id="ARBA00022729"/>
    </source>
</evidence>
<keyword evidence="4" id="KW-1185">Reference proteome</keyword>
<dbReference type="InterPro" id="IPR024370">
    <property type="entry name" value="PBP_domain"/>
</dbReference>
<keyword evidence="1" id="KW-0732">Signal</keyword>
<dbReference type="CDD" id="cd13653">
    <property type="entry name" value="PBP2_phosphate_like_1"/>
    <property type="match status" value="1"/>
</dbReference>
<dbReference type="RefSeq" id="WP_207398444.1">
    <property type="nucleotide sequence ID" value="NZ_JABRWO010000012.1"/>
</dbReference>
<name>A0A7V9A941_9BACT</name>
<dbReference type="PANTHER" id="PTHR30570">
    <property type="entry name" value="PERIPLASMIC PHOSPHATE BINDING COMPONENT OF PHOSPHATE ABC TRANSPORTER"/>
    <property type="match status" value="1"/>
</dbReference>
<comment type="caution">
    <text evidence="3">The sequence shown here is derived from an EMBL/GenBank/DDBJ whole genome shotgun (WGS) entry which is preliminary data.</text>
</comment>
<reference evidence="3 4" key="1">
    <citation type="submission" date="2020-05" db="EMBL/GenBank/DDBJ databases">
        <title>Bremerella alba sp. nov., a novel planctomycete isolated from the surface of the macroalga Fucus spiralis.</title>
        <authorList>
            <person name="Godinho O."/>
            <person name="Botelho R."/>
            <person name="Albuquerque L."/>
            <person name="Wiegand S."/>
            <person name="Da Costa M.S."/>
            <person name="Lobo-Da-Cunha A."/>
            <person name="Jogler C."/>
            <person name="Lage O.M."/>
        </authorList>
    </citation>
    <scope>NUCLEOTIDE SEQUENCE [LARGE SCALE GENOMIC DNA]</scope>
    <source>
        <strain evidence="3 4">FF15</strain>
    </source>
</reference>
<protein>
    <submittedName>
        <fullName evidence="3">Phosphate-binding protein PstS 1</fullName>
    </submittedName>
</protein>
<dbReference type="InterPro" id="IPR050811">
    <property type="entry name" value="Phosphate_ABC_transporter"/>
</dbReference>
<dbReference type="PANTHER" id="PTHR30570:SF1">
    <property type="entry name" value="PHOSPHATE-BINDING PROTEIN PSTS"/>
    <property type="match status" value="1"/>
</dbReference>
<dbReference type="AlphaFoldDB" id="A0A7V9A941"/>
<dbReference type="PROSITE" id="PS51257">
    <property type="entry name" value="PROKAR_LIPOPROTEIN"/>
    <property type="match status" value="1"/>
</dbReference>
<dbReference type="Pfam" id="PF12849">
    <property type="entry name" value="PBP_like_2"/>
    <property type="match status" value="1"/>
</dbReference>
<evidence type="ECO:0000259" key="2">
    <source>
        <dbReference type="Pfam" id="PF12849"/>
    </source>
</evidence>
<dbReference type="Proteomes" id="UP000551616">
    <property type="component" value="Unassembled WGS sequence"/>
</dbReference>
<accession>A0A7V9A941</accession>
<dbReference type="Gene3D" id="3.40.190.10">
    <property type="entry name" value="Periplasmic binding protein-like II"/>
    <property type="match status" value="2"/>
</dbReference>
<evidence type="ECO:0000313" key="4">
    <source>
        <dbReference type="Proteomes" id="UP000551616"/>
    </source>
</evidence>
<evidence type="ECO:0000313" key="3">
    <source>
        <dbReference type="EMBL" id="MBA2117067.1"/>
    </source>
</evidence>
<dbReference type="SUPFAM" id="SSF53850">
    <property type="entry name" value="Periplasmic binding protein-like II"/>
    <property type="match status" value="1"/>
</dbReference>
<sequence length="289" mass="30426">MKLIHPALYTTVLVISLAGCSGSPSSEVSVEADGNLSGKLTLTGSSTVAPLVTEIARRFEERHPKARIDVQTGGSGKGIADARMGVADIGMASRALKSDETDLTAHQIAADGVGLIVHSSNPIEELTAEQVNSIYTNQTQNWKDVGGDESEIIVVHKAEGRATLDVFLNHFSIDNTTVKADVIVGENEHGIKTVVGTENAIGYVSIGTAEADIAADVPIRLLSLGGVEASTATVASGEFPMSRPLSLITTDSPSPLAMEFIRFCQSTEVHDLVRSQYFVPVTSEPNAAQ</sequence>
<gene>
    <name evidence="3" type="primary">pstS1</name>
    <name evidence="3" type="ORF">HOV93_42610</name>
</gene>
<dbReference type="EMBL" id="JABRWO010000012">
    <property type="protein sequence ID" value="MBA2117067.1"/>
    <property type="molecule type" value="Genomic_DNA"/>
</dbReference>
<feature type="domain" description="PBP" evidence="2">
    <location>
        <begin position="30"/>
        <end position="267"/>
    </location>
</feature>